<evidence type="ECO:0000313" key="2">
    <source>
        <dbReference type="EMBL" id="MFC5494136.1"/>
    </source>
</evidence>
<accession>A0ABW0N1V4</accession>
<protein>
    <recommendedName>
        <fullName evidence="4">NERD domain-containing protein</fullName>
    </recommendedName>
</protein>
<reference evidence="3" key="1">
    <citation type="journal article" date="2019" name="Int. J. Syst. Evol. Microbiol.">
        <title>The Global Catalogue of Microorganisms (GCM) 10K type strain sequencing project: providing services to taxonomists for standard genome sequencing and annotation.</title>
        <authorList>
            <consortium name="The Broad Institute Genomics Platform"/>
            <consortium name="The Broad Institute Genome Sequencing Center for Infectious Disease"/>
            <person name="Wu L."/>
            <person name="Ma J."/>
        </authorList>
    </citation>
    <scope>NUCLEOTIDE SEQUENCE [LARGE SCALE GENOMIC DNA]</scope>
    <source>
        <strain evidence="3">KACC 13778</strain>
    </source>
</reference>
<name>A0ABW0N1V4_9ACTN</name>
<organism evidence="2 3">
    <name type="scientific">Nocardioides caricicola</name>
    <dbReference type="NCBI Taxonomy" id="634770"/>
    <lineage>
        <taxon>Bacteria</taxon>
        <taxon>Bacillati</taxon>
        <taxon>Actinomycetota</taxon>
        <taxon>Actinomycetes</taxon>
        <taxon>Propionibacteriales</taxon>
        <taxon>Nocardioidaceae</taxon>
        <taxon>Nocardioides</taxon>
    </lineage>
</organism>
<keyword evidence="3" id="KW-1185">Reference proteome</keyword>
<sequence>MSDPYSSAFRWWLLGAIQAATVVALIAMLSVGFLVHDRDAILQLRGAWGEENTRDELARAKRRHLIWGWVDSIPLQIGDMDHFVVTRRGGLVVVDSKWRSAAVTDADDMARAARRVRTRAEGVVRSCIARDRAGKHRGKVNPLAVRPVVVLWGPAQYDLQPGYIVDGVEFVAGRRLFEWLKALDSGRTDREAATQLLQQLSAFRAQVRRETVAR</sequence>
<evidence type="ECO:0008006" key="4">
    <source>
        <dbReference type="Google" id="ProtNLM"/>
    </source>
</evidence>
<keyword evidence="1" id="KW-0472">Membrane</keyword>
<keyword evidence="1" id="KW-0812">Transmembrane</keyword>
<feature type="transmembrane region" description="Helical" evidence="1">
    <location>
        <begin position="12"/>
        <end position="35"/>
    </location>
</feature>
<comment type="caution">
    <text evidence="2">The sequence shown here is derived from an EMBL/GenBank/DDBJ whole genome shotgun (WGS) entry which is preliminary data.</text>
</comment>
<dbReference type="EMBL" id="JBHSMD010000004">
    <property type="protein sequence ID" value="MFC5494136.1"/>
    <property type="molecule type" value="Genomic_DNA"/>
</dbReference>
<evidence type="ECO:0000256" key="1">
    <source>
        <dbReference type="SAM" id="Phobius"/>
    </source>
</evidence>
<evidence type="ECO:0000313" key="3">
    <source>
        <dbReference type="Proteomes" id="UP001595956"/>
    </source>
</evidence>
<dbReference type="Proteomes" id="UP001595956">
    <property type="component" value="Unassembled WGS sequence"/>
</dbReference>
<proteinExistence type="predicted"/>
<gene>
    <name evidence="2" type="ORF">ACFPKY_13545</name>
</gene>
<keyword evidence="1" id="KW-1133">Transmembrane helix</keyword>
<dbReference type="RefSeq" id="WP_345179800.1">
    <property type="nucleotide sequence ID" value="NZ_BAABFQ010000007.1"/>
</dbReference>